<feature type="region of interest" description="Disordered" evidence="1">
    <location>
        <begin position="49"/>
        <end position="70"/>
    </location>
</feature>
<accession>A0ABD1Z5G9</accession>
<dbReference type="AlphaFoldDB" id="A0ABD1Z5G9"/>
<sequence>MIVGNSEEPKGQCGGWRQLVNNLESSLKKDLEYLPEDLEYLPEDPLEVEQENWPEGQADTNTNEGPEVGGHLLDHGNYLPWVEVLVGSQKCRLLIDTRADVNVLDTRVAQKLGMTRTKIVNPLLVRFVQGSTNVTEKLMSVPMSIGGATRRHEFLVMNLGAGMDGILSWNWLHEAKAKLSVT</sequence>
<name>A0ABD1Z5G9_9MARC</name>
<dbReference type="Gene3D" id="2.40.70.10">
    <property type="entry name" value="Acid Proteases"/>
    <property type="match status" value="1"/>
</dbReference>
<reference evidence="2 3" key="1">
    <citation type="submission" date="2024-09" db="EMBL/GenBank/DDBJ databases">
        <title>Chromosome-scale assembly of Riccia fluitans.</title>
        <authorList>
            <person name="Paukszto L."/>
            <person name="Sawicki J."/>
            <person name="Karawczyk K."/>
            <person name="Piernik-Szablinska J."/>
            <person name="Szczecinska M."/>
            <person name="Mazdziarz M."/>
        </authorList>
    </citation>
    <scope>NUCLEOTIDE SEQUENCE [LARGE SCALE GENOMIC DNA]</scope>
    <source>
        <strain evidence="2">Rf_01</strain>
        <tissue evidence="2">Aerial parts of the thallus</tissue>
    </source>
</reference>
<protein>
    <recommendedName>
        <fullName evidence="4">Peptidase A2 domain-containing protein</fullName>
    </recommendedName>
</protein>
<dbReference type="InterPro" id="IPR021109">
    <property type="entry name" value="Peptidase_aspartic_dom_sf"/>
</dbReference>
<evidence type="ECO:0008006" key="4">
    <source>
        <dbReference type="Google" id="ProtNLM"/>
    </source>
</evidence>
<evidence type="ECO:0000313" key="2">
    <source>
        <dbReference type="EMBL" id="KAL2643026.1"/>
    </source>
</evidence>
<dbReference type="Proteomes" id="UP001605036">
    <property type="component" value="Unassembled WGS sequence"/>
</dbReference>
<gene>
    <name evidence="2" type="ORF">R1flu_010613</name>
</gene>
<organism evidence="2 3">
    <name type="scientific">Riccia fluitans</name>
    <dbReference type="NCBI Taxonomy" id="41844"/>
    <lineage>
        <taxon>Eukaryota</taxon>
        <taxon>Viridiplantae</taxon>
        <taxon>Streptophyta</taxon>
        <taxon>Embryophyta</taxon>
        <taxon>Marchantiophyta</taxon>
        <taxon>Marchantiopsida</taxon>
        <taxon>Marchantiidae</taxon>
        <taxon>Marchantiales</taxon>
        <taxon>Ricciaceae</taxon>
        <taxon>Riccia</taxon>
    </lineage>
</organism>
<evidence type="ECO:0000256" key="1">
    <source>
        <dbReference type="SAM" id="MobiDB-lite"/>
    </source>
</evidence>
<proteinExistence type="predicted"/>
<comment type="caution">
    <text evidence="2">The sequence shown here is derived from an EMBL/GenBank/DDBJ whole genome shotgun (WGS) entry which is preliminary data.</text>
</comment>
<dbReference type="EMBL" id="JBHFFA010000002">
    <property type="protein sequence ID" value="KAL2643026.1"/>
    <property type="molecule type" value="Genomic_DNA"/>
</dbReference>
<dbReference type="SUPFAM" id="SSF50630">
    <property type="entry name" value="Acid proteases"/>
    <property type="match status" value="1"/>
</dbReference>
<dbReference type="Pfam" id="PF13650">
    <property type="entry name" value="Asp_protease_2"/>
    <property type="match status" value="1"/>
</dbReference>
<evidence type="ECO:0000313" key="3">
    <source>
        <dbReference type="Proteomes" id="UP001605036"/>
    </source>
</evidence>
<keyword evidence="3" id="KW-1185">Reference proteome</keyword>
<dbReference type="CDD" id="cd00303">
    <property type="entry name" value="retropepsin_like"/>
    <property type="match status" value="1"/>
</dbReference>